<accession>A0ABS6V398</accession>
<dbReference type="Pfam" id="PF11625">
    <property type="entry name" value="DUF3253"/>
    <property type="match status" value="1"/>
</dbReference>
<reference evidence="1 2" key="1">
    <citation type="submission" date="2021-07" db="EMBL/GenBank/DDBJ databases">
        <title>The draft genome sequence of Sphingomicrobium sp. B8.</title>
        <authorList>
            <person name="Mu L."/>
        </authorList>
    </citation>
    <scope>NUCLEOTIDE SEQUENCE [LARGE SCALE GENOMIC DNA]</scope>
    <source>
        <strain evidence="1 2">B8</strain>
    </source>
</reference>
<name>A0ABS6V398_9SPHN</name>
<evidence type="ECO:0000313" key="2">
    <source>
        <dbReference type="Proteomes" id="UP000698028"/>
    </source>
</evidence>
<gene>
    <name evidence="1" type="ORF">KTQ36_01820</name>
</gene>
<evidence type="ECO:0000313" key="1">
    <source>
        <dbReference type="EMBL" id="MBW0144032.1"/>
    </source>
</evidence>
<organism evidence="1 2">
    <name type="scientific">Sphingomicrobium clamense</name>
    <dbReference type="NCBI Taxonomy" id="2851013"/>
    <lineage>
        <taxon>Bacteria</taxon>
        <taxon>Pseudomonadati</taxon>
        <taxon>Pseudomonadota</taxon>
        <taxon>Alphaproteobacteria</taxon>
        <taxon>Sphingomonadales</taxon>
        <taxon>Sphingomonadaceae</taxon>
        <taxon>Sphingomicrobium</taxon>
    </lineage>
</organism>
<sequence>MDAREAILTLVAARDPDKTICPSEAARLLADDAGRADDWREWMEPVHAAARALVAEGRLEYRQQGEQVAAPDGAYRLGRRPRN</sequence>
<dbReference type="EMBL" id="JAHVAH010000001">
    <property type="protein sequence ID" value="MBW0144032.1"/>
    <property type="molecule type" value="Genomic_DNA"/>
</dbReference>
<proteinExistence type="predicted"/>
<dbReference type="InterPro" id="IPR021660">
    <property type="entry name" value="DUF3253"/>
</dbReference>
<dbReference type="RefSeq" id="WP_218632066.1">
    <property type="nucleotide sequence ID" value="NZ_JAHVAH010000001.1"/>
</dbReference>
<keyword evidence="2" id="KW-1185">Reference proteome</keyword>
<comment type="caution">
    <text evidence="1">The sequence shown here is derived from an EMBL/GenBank/DDBJ whole genome shotgun (WGS) entry which is preliminary data.</text>
</comment>
<dbReference type="Proteomes" id="UP000698028">
    <property type="component" value="Unassembled WGS sequence"/>
</dbReference>
<protein>
    <submittedName>
        <fullName evidence="1">DUF3253 domain-containing protein</fullName>
    </submittedName>
</protein>